<organism evidence="4 5">
    <name type="scientific">Fodinibius salinus</name>
    <dbReference type="NCBI Taxonomy" id="860790"/>
    <lineage>
        <taxon>Bacteria</taxon>
        <taxon>Pseudomonadati</taxon>
        <taxon>Balneolota</taxon>
        <taxon>Balneolia</taxon>
        <taxon>Balneolales</taxon>
        <taxon>Balneolaceae</taxon>
        <taxon>Fodinibius</taxon>
    </lineage>
</organism>
<dbReference type="Pfam" id="PF13649">
    <property type="entry name" value="Methyltransf_25"/>
    <property type="match status" value="1"/>
</dbReference>
<proteinExistence type="predicted"/>
<dbReference type="RefSeq" id="WP_148898132.1">
    <property type="nucleotide sequence ID" value="NZ_VNHY01000001.1"/>
</dbReference>
<dbReference type="Proteomes" id="UP000324595">
    <property type="component" value="Unassembled WGS sequence"/>
</dbReference>
<keyword evidence="2 4" id="KW-0808">Transferase</keyword>
<dbReference type="InterPro" id="IPR041698">
    <property type="entry name" value="Methyltransf_25"/>
</dbReference>
<evidence type="ECO:0000313" key="4">
    <source>
        <dbReference type="EMBL" id="TYP95464.1"/>
    </source>
</evidence>
<dbReference type="CDD" id="cd02440">
    <property type="entry name" value="AdoMet_MTases"/>
    <property type="match status" value="1"/>
</dbReference>
<sequence length="211" mass="24177">MMDTEHTDSDSYNGSVEKYYRFHSLIYDATRWSFLFGRDDLLDGIPDLSSKPRILEIGCGTGKNLSRLQYYFPDADLVGIDLSSAMLEVAKNKFIDSNQVKLIQAEYGADDIQLEPFDLIICSYSLTMVGDNIEDVIVQITDGLNPHGYIAVVDFNTSPFGWFRQWMEVNHVDLSGHLLPLLNKYYRPVISEKNDAYWGLWSYFTFIGQHS</sequence>
<keyword evidence="5" id="KW-1185">Reference proteome</keyword>
<evidence type="ECO:0000256" key="2">
    <source>
        <dbReference type="ARBA" id="ARBA00022679"/>
    </source>
</evidence>
<dbReference type="AlphaFoldDB" id="A0A5D3YNL7"/>
<keyword evidence="1 4" id="KW-0489">Methyltransferase</keyword>
<dbReference type="SUPFAM" id="SSF53335">
    <property type="entry name" value="S-adenosyl-L-methionine-dependent methyltransferases"/>
    <property type="match status" value="1"/>
</dbReference>
<accession>A0A5D3YNL7</accession>
<dbReference type="EMBL" id="VNHY01000001">
    <property type="protein sequence ID" value="TYP95464.1"/>
    <property type="molecule type" value="Genomic_DNA"/>
</dbReference>
<feature type="domain" description="Methyltransferase" evidence="3">
    <location>
        <begin position="54"/>
        <end position="148"/>
    </location>
</feature>
<name>A0A5D3YNL7_9BACT</name>
<dbReference type="GO" id="GO:0032259">
    <property type="term" value="P:methylation"/>
    <property type="evidence" value="ECO:0007669"/>
    <property type="project" value="UniProtKB-KW"/>
</dbReference>
<dbReference type="Gene3D" id="3.40.50.150">
    <property type="entry name" value="Vaccinia Virus protein VP39"/>
    <property type="match status" value="1"/>
</dbReference>
<dbReference type="PANTHER" id="PTHR43861:SF1">
    <property type="entry name" value="TRANS-ACONITATE 2-METHYLTRANSFERASE"/>
    <property type="match status" value="1"/>
</dbReference>
<dbReference type="GO" id="GO:0008168">
    <property type="term" value="F:methyltransferase activity"/>
    <property type="evidence" value="ECO:0007669"/>
    <property type="project" value="UniProtKB-KW"/>
</dbReference>
<reference evidence="4 5" key="1">
    <citation type="submission" date="2019-07" db="EMBL/GenBank/DDBJ databases">
        <title>Genomic Encyclopedia of Archaeal and Bacterial Type Strains, Phase II (KMG-II): from individual species to whole genera.</title>
        <authorList>
            <person name="Goeker M."/>
        </authorList>
    </citation>
    <scope>NUCLEOTIDE SEQUENCE [LARGE SCALE GENOMIC DNA]</scope>
    <source>
        <strain evidence="4 5">DSM 21935</strain>
    </source>
</reference>
<protein>
    <submittedName>
        <fullName evidence="4">S-adenosylmethionine-diacylgycerolhomoserine-N-methyltransferase</fullName>
    </submittedName>
</protein>
<dbReference type="OrthoDB" id="2370471at2"/>
<dbReference type="InterPro" id="IPR029063">
    <property type="entry name" value="SAM-dependent_MTases_sf"/>
</dbReference>
<dbReference type="PANTHER" id="PTHR43861">
    <property type="entry name" value="TRANS-ACONITATE 2-METHYLTRANSFERASE-RELATED"/>
    <property type="match status" value="1"/>
</dbReference>
<gene>
    <name evidence="4" type="ORF">LX73_0769</name>
</gene>
<evidence type="ECO:0000313" key="5">
    <source>
        <dbReference type="Proteomes" id="UP000324595"/>
    </source>
</evidence>
<comment type="caution">
    <text evidence="4">The sequence shown here is derived from an EMBL/GenBank/DDBJ whole genome shotgun (WGS) entry which is preliminary data.</text>
</comment>
<evidence type="ECO:0000256" key="1">
    <source>
        <dbReference type="ARBA" id="ARBA00022603"/>
    </source>
</evidence>
<evidence type="ECO:0000259" key="3">
    <source>
        <dbReference type="Pfam" id="PF13649"/>
    </source>
</evidence>